<feature type="chain" id="PRO_5043088992" description="Carboxypeptidase" evidence="10">
    <location>
        <begin position="21"/>
        <end position="481"/>
    </location>
</feature>
<keyword evidence="4 10" id="KW-0121">Carboxypeptidase</keyword>
<feature type="signal peptide" evidence="10">
    <location>
        <begin position="1"/>
        <end position="20"/>
    </location>
</feature>
<proteinExistence type="inferred from homology"/>
<comment type="similarity">
    <text evidence="2 10">Belongs to the peptidase S10 family.</text>
</comment>
<dbReference type="Gene3D" id="6.10.250.940">
    <property type="match status" value="1"/>
</dbReference>
<evidence type="ECO:0000313" key="11">
    <source>
        <dbReference type="EMBL" id="GAA0151420.1"/>
    </source>
</evidence>
<dbReference type="GO" id="GO:0006508">
    <property type="term" value="P:proteolysis"/>
    <property type="evidence" value="ECO:0007669"/>
    <property type="project" value="UniProtKB-KW"/>
</dbReference>
<keyword evidence="12" id="KW-1185">Reference proteome</keyword>
<evidence type="ECO:0000256" key="4">
    <source>
        <dbReference type="ARBA" id="ARBA00022645"/>
    </source>
</evidence>
<gene>
    <name evidence="11" type="ORF">LIER_10145</name>
</gene>
<dbReference type="GO" id="GO:0005576">
    <property type="term" value="C:extracellular region"/>
    <property type="evidence" value="ECO:0007669"/>
    <property type="project" value="UniProtKB-SubCell"/>
</dbReference>
<evidence type="ECO:0000256" key="2">
    <source>
        <dbReference type="ARBA" id="ARBA00009431"/>
    </source>
</evidence>
<evidence type="ECO:0000256" key="10">
    <source>
        <dbReference type="RuleBase" id="RU361156"/>
    </source>
</evidence>
<dbReference type="Gene3D" id="3.40.50.1820">
    <property type="entry name" value="alpha/beta hydrolase"/>
    <property type="match status" value="1"/>
</dbReference>
<dbReference type="EMBL" id="BAABME010001783">
    <property type="protein sequence ID" value="GAA0151420.1"/>
    <property type="molecule type" value="Genomic_DNA"/>
</dbReference>
<keyword evidence="9" id="KW-0325">Glycoprotein</keyword>
<keyword evidence="8" id="KW-1015">Disulfide bond</keyword>
<dbReference type="FunFam" id="3.40.50.1820:FF:000030">
    <property type="entry name" value="Carboxypeptidase"/>
    <property type="match status" value="1"/>
</dbReference>
<reference evidence="11 12" key="1">
    <citation type="submission" date="2024-01" db="EMBL/GenBank/DDBJ databases">
        <title>The complete chloroplast genome sequence of Lithospermum erythrorhizon: insights into the phylogenetic relationship among Boraginaceae species and the maternal lineages of purple gromwells.</title>
        <authorList>
            <person name="Okada T."/>
            <person name="Watanabe K."/>
        </authorList>
    </citation>
    <scope>NUCLEOTIDE SEQUENCE [LARGE SCALE GENOMIC DNA]</scope>
</reference>
<dbReference type="EC" id="3.4.16.-" evidence="10"/>
<keyword evidence="3" id="KW-0964">Secreted</keyword>
<dbReference type="Proteomes" id="UP001454036">
    <property type="component" value="Unassembled WGS sequence"/>
</dbReference>
<evidence type="ECO:0000256" key="9">
    <source>
        <dbReference type="ARBA" id="ARBA00023180"/>
    </source>
</evidence>
<sequence>MDFLSMMFLIVSLLIVELFSLETVAGTRHWPWSIEKKPNSLTMQDVVIDLPGQPSVSFQHYAGYVTVNEKKGRALFYWFYEAATLPERKPLVLWLNGGPGCSSVGYGATQEIGPFFLDTNRNGLKLNPYSWNKEANLLFLESPIGVGFSYSNTSSDYDNLGDGFSADDAYAFLHQWFLKFPSYRTRTFYIAGESYAGKYVPELAELIHDNNKDSSHFIDLKGILVGNPETSDAEDWMGIVDYAWSHAVISDETHKTIKQSCDFKGNNTWTDECSKSVDEIFKQYGEIDIYSLYTSTCIENLSGSDTKSTKAVLKRSSKMKLGLLGGFDPCLDGYANTYYNRPDVQTALHVSDGLQLKNWTICNMTVFHKWKDSKDSVLPIYKKLIGTGLRIWVYSGDTDGRVPVLSTRYSLSSLGLPITRVWRPWYHQRQVGGWVQEYEGLTFATFRGAGHDVPTFKPSESLAFFSSFLSGLSPPSLRESN</sequence>
<dbReference type="GO" id="GO:0004185">
    <property type="term" value="F:serine-type carboxypeptidase activity"/>
    <property type="evidence" value="ECO:0007669"/>
    <property type="project" value="UniProtKB-UniRule"/>
</dbReference>
<keyword evidence="6 10" id="KW-0732">Signal</keyword>
<evidence type="ECO:0000256" key="3">
    <source>
        <dbReference type="ARBA" id="ARBA00022525"/>
    </source>
</evidence>
<evidence type="ECO:0000256" key="1">
    <source>
        <dbReference type="ARBA" id="ARBA00004613"/>
    </source>
</evidence>
<dbReference type="FunFam" id="3.40.50.11320:FF:000001">
    <property type="entry name" value="Carboxypeptidase"/>
    <property type="match status" value="1"/>
</dbReference>
<dbReference type="InterPro" id="IPR029058">
    <property type="entry name" value="AB_hydrolase_fold"/>
</dbReference>
<dbReference type="PANTHER" id="PTHR11802">
    <property type="entry name" value="SERINE PROTEASE FAMILY S10 SERINE CARBOXYPEPTIDASE"/>
    <property type="match status" value="1"/>
</dbReference>
<dbReference type="InterPro" id="IPR001563">
    <property type="entry name" value="Peptidase_S10"/>
</dbReference>
<dbReference type="InterPro" id="IPR018202">
    <property type="entry name" value="Ser_caboxypep_ser_AS"/>
</dbReference>
<dbReference type="Gene3D" id="3.40.50.11320">
    <property type="match status" value="1"/>
</dbReference>
<protein>
    <recommendedName>
        <fullName evidence="10">Carboxypeptidase</fullName>
        <ecNumber evidence="10">3.4.16.-</ecNumber>
    </recommendedName>
</protein>
<dbReference type="PRINTS" id="PR00724">
    <property type="entry name" value="CRBOXYPTASEC"/>
</dbReference>
<dbReference type="PROSITE" id="PS00131">
    <property type="entry name" value="CARBOXYPEPT_SER_SER"/>
    <property type="match status" value="1"/>
</dbReference>
<dbReference type="Pfam" id="PF00450">
    <property type="entry name" value="Peptidase_S10"/>
    <property type="match status" value="1"/>
</dbReference>
<evidence type="ECO:0000256" key="8">
    <source>
        <dbReference type="ARBA" id="ARBA00023157"/>
    </source>
</evidence>
<dbReference type="AlphaFoldDB" id="A0AAV3PID1"/>
<dbReference type="SUPFAM" id="SSF53474">
    <property type="entry name" value="alpha/beta-Hydrolases"/>
    <property type="match status" value="1"/>
</dbReference>
<keyword evidence="7 10" id="KW-0378">Hydrolase</keyword>
<dbReference type="GO" id="GO:0005773">
    <property type="term" value="C:vacuole"/>
    <property type="evidence" value="ECO:0007669"/>
    <property type="project" value="TreeGrafter"/>
</dbReference>
<comment type="caution">
    <text evidence="11">The sequence shown here is derived from an EMBL/GenBank/DDBJ whole genome shotgun (WGS) entry which is preliminary data.</text>
</comment>
<evidence type="ECO:0000256" key="7">
    <source>
        <dbReference type="ARBA" id="ARBA00022801"/>
    </source>
</evidence>
<evidence type="ECO:0000313" key="12">
    <source>
        <dbReference type="Proteomes" id="UP001454036"/>
    </source>
</evidence>
<evidence type="ECO:0000256" key="5">
    <source>
        <dbReference type="ARBA" id="ARBA00022670"/>
    </source>
</evidence>
<dbReference type="PANTHER" id="PTHR11802:SF15">
    <property type="entry name" value="SERINE CARBOXYPEPTIDASE-LIKE 32"/>
    <property type="match status" value="1"/>
</dbReference>
<evidence type="ECO:0000256" key="6">
    <source>
        <dbReference type="ARBA" id="ARBA00022729"/>
    </source>
</evidence>
<accession>A0AAV3PID1</accession>
<name>A0AAV3PID1_LITER</name>
<organism evidence="11 12">
    <name type="scientific">Lithospermum erythrorhizon</name>
    <name type="common">Purple gromwell</name>
    <name type="synonym">Lithospermum officinale var. erythrorhizon</name>
    <dbReference type="NCBI Taxonomy" id="34254"/>
    <lineage>
        <taxon>Eukaryota</taxon>
        <taxon>Viridiplantae</taxon>
        <taxon>Streptophyta</taxon>
        <taxon>Embryophyta</taxon>
        <taxon>Tracheophyta</taxon>
        <taxon>Spermatophyta</taxon>
        <taxon>Magnoliopsida</taxon>
        <taxon>eudicotyledons</taxon>
        <taxon>Gunneridae</taxon>
        <taxon>Pentapetalae</taxon>
        <taxon>asterids</taxon>
        <taxon>lamiids</taxon>
        <taxon>Boraginales</taxon>
        <taxon>Boraginaceae</taxon>
        <taxon>Boraginoideae</taxon>
        <taxon>Lithospermeae</taxon>
        <taxon>Lithospermum</taxon>
    </lineage>
</organism>
<keyword evidence="5 10" id="KW-0645">Protease</keyword>
<comment type="subcellular location">
    <subcellularLocation>
        <location evidence="1">Secreted</location>
    </subcellularLocation>
</comment>